<evidence type="ECO:0000256" key="3">
    <source>
        <dbReference type="ARBA" id="ARBA00022475"/>
    </source>
</evidence>
<evidence type="ECO:0000256" key="4">
    <source>
        <dbReference type="ARBA" id="ARBA00022692"/>
    </source>
</evidence>
<dbReference type="SUPFAM" id="SSF161098">
    <property type="entry name" value="MetI-like"/>
    <property type="match status" value="1"/>
</dbReference>
<keyword evidence="10" id="KW-1185">Reference proteome</keyword>
<accession>A0A4Q9DIV0</accession>
<dbReference type="InterPro" id="IPR051393">
    <property type="entry name" value="ABC_transporter_permease"/>
</dbReference>
<name>A0A4Q9DIV0_9BACL</name>
<evidence type="ECO:0000256" key="2">
    <source>
        <dbReference type="ARBA" id="ARBA00022448"/>
    </source>
</evidence>
<gene>
    <name evidence="9" type="ORF">EYB31_26970</name>
</gene>
<keyword evidence="3" id="KW-1003">Cell membrane</keyword>
<organism evidence="9 10">
    <name type="scientific">Paenibacillus thalictri</name>
    <dbReference type="NCBI Taxonomy" id="2527873"/>
    <lineage>
        <taxon>Bacteria</taxon>
        <taxon>Bacillati</taxon>
        <taxon>Bacillota</taxon>
        <taxon>Bacilli</taxon>
        <taxon>Bacillales</taxon>
        <taxon>Paenibacillaceae</taxon>
        <taxon>Paenibacillus</taxon>
    </lineage>
</organism>
<evidence type="ECO:0000313" key="9">
    <source>
        <dbReference type="EMBL" id="TBL73322.1"/>
    </source>
</evidence>
<dbReference type="GO" id="GO:0055085">
    <property type="term" value="P:transmembrane transport"/>
    <property type="evidence" value="ECO:0007669"/>
    <property type="project" value="InterPro"/>
</dbReference>
<feature type="transmembrane region" description="Helical" evidence="7">
    <location>
        <begin position="108"/>
        <end position="136"/>
    </location>
</feature>
<keyword evidence="4 7" id="KW-0812">Transmembrane</keyword>
<dbReference type="GO" id="GO:0005886">
    <property type="term" value="C:plasma membrane"/>
    <property type="evidence" value="ECO:0007669"/>
    <property type="project" value="UniProtKB-SubCell"/>
</dbReference>
<keyword evidence="2 7" id="KW-0813">Transport</keyword>
<comment type="caution">
    <text evidence="9">The sequence shown here is derived from an EMBL/GenBank/DDBJ whole genome shotgun (WGS) entry which is preliminary data.</text>
</comment>
<dbReference type="PROSITE" id="PS50928">
    <property type="entry name" value="ABC_TM1"/>
    <property type="match status" value="1"/>
</dbReference>
<feature type="transmembrane region" description="Helical" evidence="7">
    <location>
        <begin position="256"/>
        <end position="282"/>
    </location>
</feature>
<feature type="transmembrane region" description="Helical" evidence="7">
    <location>
        <begin position="156"/>
        <end position="177"/>
    </location>
</feature>
<dbReference type="PANTHER" id="PTHR30193">
    <property type="entry name" value="ABC TRANSPORTER PERMEASE PROTEIN"/>
    <property type="match status" value="1"/>
</dbReference>
<dbReference type="CDD" id="cd06261">
    <property type="entry name" value="TM_PBP2"/>
    <property type="match status" value="1"/>
</dbReference>
<evidence type="ECO:0000256" key="5">
    <source>
        <dbReference type="ARBA" id="ARBA00022989"/>
    </source>
</evidence>
<dbReference type="AlphaFoldDB" id="A0A4Q9DIV0"/>
<evidence type="ECO:0000259" key="8">
    <source>
        <dbReference type="PROSITE" id="PS50928"/>
    </source>
</evidence>
<evidence type="ECO:0000313" key="10">
    <source>
        <dbReference type="Proteomes" id="UP000293142"/>
    </source>
</evidence>
<feature type="transmembrane region" description="Helical" evidence="7">
    <location>
        <begin position="216"/>
        <end position="236"/>
    </location>
</feature>
<protein>
    <submittedName>
        <fullName evidence="9">Sugar ABC transporter permease</fullName>
    </submittedName>
</protein>
<evidence type="ECO:0000256" key="1">
    <source>
        <dbReference type="ARBA" id="ARBA00004651"/>
    </source>
</evidence>
<evidence type="ECO:0000256" key="7">
    <source>
        <dbReference type="RuleBase" id="RU363032"/>
    </source>
</evidence>
<dbReference type="PANTHER" id="PTHR30193:SF37">
    <property type="entry name" value="INNER MEMBRANE ABC TRANSPORTER PERMEASE PROTEIN YCJO"/>
    <property type="match status" value="1"/>
</dbReference>
<feature type="transmembrane region" description="Helical" evidence="7">
    <location>
        <begin position="12"/>
        <end position="34"/>
    </location>
</feature>
<dbReference type="Proteomes" id="UP000293142">
    <property type="component" value="Unassembled WGS sequence"/>
</dbReference>
<proteinExistence type="inferred from homology"/>
<evidence type="ECO:0000256" key="6">
    <source>
        <dbReference type="ARBA" id="ARBA00023136"/>
    </source>
</evidence>
<feature type="transmembrane region" description="Helical" evidence="7">
    <location>
        <begin position="76"/>
        <end position="96"/>
    </location>
</feature>
<dbReference type="Pfam" id="PF00528">
    <property type="entry name" value="BPD_transp_1"/>
    <property type="match status" value="1"/>
</dbReference>
<dbReference type="EMBL" id="SIRE01000021">
    <property type="protein sequence ID" value="TBL73322.1"/>
    <property type="molecule type" value="Genomic_DNA"/>
</dbReference>
<dbReference type="InterPro" id="IPR000515">
    <property type="entry name" value="MetI-like"/>
</dbReference>
<comment type="subcellular location">
    <subcellularLocation>
        <location evidence="1 7">Cell membrane</location>
        <topology evidence="1 7">Multi-pass membrane protein</topology>
    </subcellularLocation>
</comment>
<keyword evidence="6 7" id="KW-0472">Membrane</keyword>
<comment type="similarity">
    <text evidence="7">Belongs to the binding-protein-dependent transport system permease family.</text>
</comment>
<feature type="domain" description="ABC transmembrane type-1" evidence="8">
    <location>
        <begin position="70"/>
        <end position="283"/>
    </location>
</feature>
<keyword evidence="5 7" id="KW-1133">Transmembrane helix</keyword>
<dbReference type="Gene3D" id="1.10.3720.10">
    <property type="entry name" value="MetI-like"/>
    <property type="match status" value="1"/>
</dbReference>
<reference evidence="9 10" key="1">
    <citation type="submission" date="2019-02" db="EMBL/GenBank/DDBJ databases">
        <title>Paenibacillus sp. nov., isolated from surface-sterilized tissue of Thalictrum simplex L.</title>
        <authorList>
            <person name="Tuo L."/>
        </authorList>
    </citation>
    <scope>NUCLEOTIDE SEQUENCE [LARGE SCALE GENOMIC DNA]</scope>
    <source>
        <strain evidence="9 10">N2SHLJ1</strain>
    </source>
</reference>
<sequence length="293" mass="33294">MTMWWKQWKRNVPGYLFIGPSLILFLVFLAYPAVEAVRISFYRLTMSENEFIGWDNFRKLFQDDTFLMAFGNTFKYVLYIVPVCVAFSILIAVLIHSMSERWAAFYRGVFYIPVVASVVSISLVWAAAFEPVIGILNYFLSVLHMAPVTWLADPNTAFFSLVFIIISWSVGQPIILYSAALGGISSEYYEAASMDGAGRLRKFVNITWPLVKPTTLYILVITTIHAFQTFAVINLLTKGGPYGTTTSVIYELYQHAFVYTDFGYASAMGTVLFVLIGIVSYFQFRFMTAKIEF</sequence>
<dbReference type="InterPro" id="IPR035906">
    <property type="entry name" value="MetI-like_sf"/>
</dbReference>